<proteinExistence type="inferred from homology"/>
<accession>A0A485LFI7</accession>
<dbReference type="InterPro" id="IPR020568">
    <property type="entry name" value="Ribosomal_Su5_D2-typ_SF"/>
</dbReference>
<reference evidence="5 6" key="1">
    <citation type="submission" date="2019-03" db="EMBL/GenBank/DDBJ databases">
        <authorList>
            <person name="Gaulin E."/>
            <person name="Dumas B."/>
        </authorList>
    </citation>
    <scope>NUCLEOTIDE SEQUENCE [LARGE SCALE GENOMIC DNA]</scope>
    <source>
        <strain evidence="5">CBS 568.67</strain>
    </source>
</reference>
<dbReference type="Proteomes" id="UP000332933">
    <property type="component" value="Unassembled WGS sequence"/>
</dbReference>
<dbReference type="OrthoDB" id="10262814at2759"/>
<feature type="domain" description="UPF0029" evidence="3">
    <location>
        <begin position="152"/>
        <end position="195"/>
    </location>
</feature>
<comment type="similarity">
    <text evidence="1">Belongs to the IMPACT family.</text>
</comment>
<evidence type="ECO:0000313" key="4">
    <source>
        <dbReference type="EMBL" id="KAF0687560.1"/>
    </source>
</evidence>
<dbReference type="AlphaFoldDB" id="A0A485LFI7"/>
<dbReference type="Gene3D" id="3.30.70.240">
    <property type="match status" value="1"/>
</dbReference>
<evidence type="ECO:0000313" key="6">
    <source>
        <dbReference type="Proteomes" id="UP000332933"/>
    </source>
</evidence>
<dbReference type="SUPFAM" id="SSF54211">
    <property type="entry name" value="Ribosomal protein S5 domain 2-like"/>
    <property type="match status" value="1"/>
</dbReference>
<evidence type="ECO:0000259" key="2">
    <source>
        <dbReference type="Pfam" id="PF01205"/>
    </source>
</evidence>
<dbReference type="Pfam" id="PF01205">
    <property type="entry name" value="Impact_N"/>
    <property type="match status" value="1"/>
</dbReference>
<organism evidence="5 6">
    <name type="scientific">Aphanomyces stellatus</name>
    <dbReference type="NCBI Taxonomy" id="120398"/>
    <lineage>
        <taxon>Eukaryota</taxon>
        <taxon>Sar</taxon>
        <taxon>Stramenopiles</taxon>
        <taxon>Oomycota</taxon>
        <taxon>Saprolegniomycetes</taxon>
        <taxon>Saprolegniales</taxon>
        <taxon>Verrucalvaceae</taxon>
        <taxon>Aphanomyces</taxon>
    </lineage>
</organism>
<dbReference type="InterPro" id="IPR015269">
    <property type="entry name" value="UPF0029_Impact_C"/>
</dbReference>
<dbReference type="GO" id="GO:0006446">
    <property type="term" value="P:regulation of translational initiation"/>
    <property type="evidence" value="ECO:0007669"/>
    <property type="project" value="TreeGrafter"/>
</dbReference>
<dbReference type="InterPro" id="IPR036956">
    <property type="entry name" value="Impact_N_sf"/>
</dbReference>
<evidence type="ECO:0000256" key="1">
    <source>
        <dbReference type="ARBA" id="ARBA00007665"/>
    </source>
</evidence>
<keyword evidence="6" id="KW-1185">Reference proteome</keyword>
<dbReference type="PANTHER" id="PTHR16301:SF20">
    <property type="entry name" value="IMPACT FAMILY MEMBER YIGZ"/>
    <property type="match status" value="1"/>
</dbReference>
<dbReference type="InterPro" id="IPR023582">
    <property type="entry name" value="Impact"/>
</dbReference>
<dbReference type="PANTHER" id="PTHR16301">
    <property type="entry name" value="IMPACT-RELATED"/>
    <property type="match status" value="1"/>
</dbReference>
<dbReference type="Gene3D" id="3.30.230.30">
    <property type="entry name" value="Impact, N-terminal domain"/>
    <property type="match status" value="1"/>
</dbReference>
<name>A0A485LFI7_9STRA</name>
<gene>
    <name evidence="5" type="primary">Aste57867_20679</name>
    <name evidence="4" type="ORF">As57867_020611</name>
    <name evidence="5" type="ORF">ASTE57867_20679</name>
</gene>
<reference evidence="4" key="2">
    <citation type="submission" date="2019-06" db="EMBL/GenBank/DDBJ databases">
        <title>Genomics analysis of Aphanomyces spp. identifies a new class of oomycete effector associated with host adaptation.</title>
        <authorList>
            <person name="Gaulin E."/>
        </authorList>
    </citation>
    <scope>NUCLEOTIDE SEQUENCE</scope>
    <source>
        <strain evidence="4">CBS 578.67</strain>
    </source>
</reference>
<dbReference type="InterPro" id="IPR001498">
    <property type="entry name" value="Impact_N"/>
</dbReference>
<dbReference type="GO" id="GO:0005737">
    <property type="term" value="C:cytoplasm"/>
    <property type="evidence" value="ECO:0007669"/>
    <property type="project" value="TreeGrafter"/>
</dbReference>
<evidence type="ECO:0000259" key="3">
    <source>
        <dbReference type="Pfam" id="PF09186"/>
    </source>
</evidence>
<dbReference type="EMBL" id="CAADRA010006926">
    <property type="protein sequence ID" value="VFT97359.1"/>
    <property type="molecule type" value="Genomic_DNA"/>
</dbReference>
<dbReference type="Pfam" id="PF09186">
    <property type="entry name" value="DUF1949"/>
    <property type="match status" value="1"/>
</dbReference>
<dbReference type="InterPro" id="IPR035647">
    <property type="entry name" value="EFG_III/V"/>
</dbReference>
<sequence length="208" mass="22384">MHFFTILKAVESELLPKIKGSRFIGFVGPVSSREEALQVVASRRAKFPQANHHCFAYALAATNESYCSDDGEPHNTAGRPIQQVLSQHKLQDVCLVVSRIFGGTKLGTGGLVRAYGGAAEDVMTHAVIEQTQVSTSLVFHVPIRFTETVKKSLQTFGGSVTSLEFGVDTVEASVRLPVTQAAAFESYLRELSGGRASVVTPQSSEEAV</sequence>
<protein>
    <submittedName>
        <fullName evidence="5">Aste57867_20679 protein</fullName>
    </submittedName>
</protein>
<evidence type="ECO:0000313" key="5">
    <source>
        <dbReference type="EMBL" id="VFT97359.1"/>
    </source>
</evidence>
<dbReference type="SUPFAM" id="SSF54980">
    <property type="entry name" value="EF-G C-terminal domain-like"/>
    <property type="match status" value="1"/>
</dbReference>
<feature type="domain" description="Impact N-terminal" evidence="2">
    <location>
        <begin position="19"/>
        <end position="122"/>
    </location>
</feature>
<dbReference type="EMBL" id="VJMH01006900">
    <property type="protein sequence ID" value="KAF0687560.1"/>
    <property type="molecule type" value="Genomic_DNA"/>
</dbReference>